<dbReference type="AlphaFoldDB" id="A0AAV4HST2"/>
<reference evidence="3 4" key="1">
    <citation type="journal article" date="2021" name="Elife">
        <title>Chloroplast acquisition without the gene transfer in kleptoplastic sea slugs, Plakobranchus ocellatus.</title>
        <authorList>
            <person name="Maeda T."/>
            <person name="Takahashi S."/>
            <person name="Yoshida T."/>
            <person name="Shimamura S."/>
            <person name="Takaki Y."/>
            <person name="Nagai Y."/>
            <person name="Toyoda A."/>
            <person name="Suzuki Y."/>
            <person name="Arimoto A."/>
            <person name="Ishii H."/>
            <person name="Satoh N."/>
            <person name="Nishiyama T."/>
            <person name="Hasebe M."/>
            <person name="Maruyama T."/>
            <person name="Minagawa J."/>
            <person name="Obokata J."/>
            <person name="Shigenobu S."/>
        </authorList>
    </citation>
    <scope>NUCLEOTIDE SEQUENCE [LARGE SCALE GENOMIC DNA]</scope>
</reference>
<keyword evidence="2" id="KW-0732">Signal</keyword>
<feature type="compositionally biased region" description="Gly residues" evidence="1">
    <location>
        <begin position="118"/>
        <end position="152"/>
    </location>
</feature>
<proteinExistence type="predicted"/>
<dbReference type="Gene3D" id="3.40.390.10">
    <property type="entry name" value="Collagenase (Catalytic Domain)"/>
    <property type="match status" value="1"/>
</dbReference>
<evidence type="ECO:0000313" key="4">
    <source>
        <dbReference type="Proteomes" id="UP000762676"/>
    </source>
</evidence>
<dbReference type="GO" id="GO:0008237">
    <property type="term" value="F:metallopeptidase activity"/>
    <property type="evidence" value="ECO:0007669"/>
    <property type="project" value="InterPro"/>
</dbReference>
<evidence type="ECO:0000313" key="3">
    <source>
        <dbReference type="EMBL" id="GFS01183.1"/>
    </source>
</evidence>
<accession>A0AAV4HST2</accession>
<evidence type="ECO:0000256" key="2">
    <source>
        <dbReference type="SAM" id="SignalP"/>
    </source>
</evidence>
<organism evidence="3 4">
    <name type="scientific">Elysia marginata</name>
    <dbReference type="NCBI Taxonomy" id="1093978"/>
    <lineage>
        <taxon>Eukaryota</taxon>
        <taxon>Metazoa</taxon>
        <taxon>Spiralia</taxon>
        <taxon>Lophotrochozoa</taxon>
        <taxon>Mollusca</taxon>
        <taxon>Gastropoda</taxon>
        <taxon>Heterobranchia</taxon>
        <taxon>Euthyneura</taxon>
        <taxon>Panpulmonata</taxon>
        <taxon>Sacoglossa</taxon>
        <taxon>Placobranchoidea</taxon>
        <taxon>Plakobranchidae</taxon>
        <taxon>Elysia</taxon>
    </lineage>
</organism>
<dbReference type="Proteomes" id="UP000762676">
    <property type="component" value="Unassembled WGS sequence"/>
</dbReference>
<evidence type="ECO:0000256" key="1">
    <source>
        <dbReference type="SAM" id="MobiDB-lite"/>
    </source>
</evidence>
<gene>
    <name evidence="3" type="ORF">ElyMa_004574900</name>
</gene>
<feature type="region of interest" description="Disordered" evidence="1">
    <location>
        <begin position="118"/>
        <end position="154"/>
    </location>
</feature>
<feature type="signal peptide" evidence="2">
    <location>
        <begin position="1"/>
        <end position="32"/>
    </location>
</feature>
<feature type="chain" id="PRO_5044011153" evidence="2">
    <location>
        <begin position="33"/>
        <end position="295"/>
    </location>
</feature>
<protein>
    <submittedName>
        <fullName evidence="3">Uncharacterized protein</fullName>
    </submittedName>
</protein>
<dbReference type="InterPro" id="IPR024079">
    <property type="entry name" value="MetalloPept_cat_dom_sf"/>
</dbReference>
<sequence>MFTGKTGKTTFSLRFVVTTILVLGTTNDVTNGQSRFQPGSLGAIPGGLASVGQLQPIAPLDPFSGDNALGGQNNGLGQGGFGAPAAGPIARRLGGAAPRGPIVQGLRGAAPGGPIGQGLGGGGPGGPIGQGLGGAAPGGPLGQGLGGAGPGGPVNQRLGGTAPGRLGSRGQVLAPPQLSVELLLVVDELAKDKWALKMPGSTPEVKEQNAIKAMKQFFYSVVHGVNELYASLGKYGLFIDVRIVGMQQINNLWTGTSLAPGKTDQIPANEAIDIFYNWSWRNRKAGFDHALLLTG</sequence>
<dbReference type="EMBL" id="BMAT01009203">
    <property type="protein sequence ID" value="GFS01183.1"/>
    <property type="molecule type" value="Genomic_DNA"/>
</dbReference>
<name>A0AAV4HST2_9GAST</name>
<comment type="caution">
    <text evidence="3">The sequence shown here is derived from an EMBL/GenBank/DDBJ whole genome shotgun (WGS) entry which is preliminary data.</text>
</comment>
<keyword evidence="4" id="KW-1185">Reference proteome</keyword>